<feature type="transmembrane region" description="Helical" evidence="1">
    <location>
        <begin position="292"/>
        <end position="316"/>
    </location>
</feature>
<organism evidence="3 4">
    <name type="scientific">Marinobacterium rhizophilum</name>
    <dbReference type="NCBI Taxonomy" id="420402"/>
    <lineage>
        <taxon>Bacteria</taxon>
        <taxon>Pseudomonadati</taxon>
        <taxon>Pseudomonadota</taxon>
        <taxon>Gammaproteobacteria</taxon>
        <taxon>Oceanospirillales</taxon>
        <taxon>Oceanospirillaceae</taxon>
        <taxon>Marinobacterium</taxon>
    </lineage>
</organism>
<feature type="transmembrane region" description="Helical" evidence="1">
    <location>
        <begin position="353"/>
        <end position="377"/>
    </location>
</feature>
<dbReference type="Proteomes" id="UP001058461">
    <property type="component" value="Chromosome"/>
</dbReference>
<reference evidence="3" key="1">
    <citation type="submission" date="2021-04" db="EMBL/GenBank/DDBJ databases">
        <title>Oceanospirillales bacteria with DddD are important DMSP degraders in coastal seawater.</title>
        <authorList>
            <person name="Liu J."/>
        </authorList>
    </citation>
    <scope>NUCLEOTIDE SEQUENCE</scope>
    <source>
        <strain evidence="3">D13-1</strain>
    </source>
</reference>
<feature type="transmembrane region" description="Helical" evidence="1">
    <location>
        <begin position="80"/>
        <end position="100"/>
    </location>
</feature>
<name>A0ABY5HJE1_9GAMM</name>
<dbReference type="RefSeq" id="WP_255853444.1">
    <property type="nucleotide sequence ID" value="NZ_CP073347.1"/>
</dbReference>
<evidence type="ECO:0000259" key="2">
    <source>
        <dbReference type="Pfam" id="PF01970"/>
    </source>
</evidence>
<evidence type="ECO:0000256" key="1">
    <source>
        <dbReference type="SAM" id="Phobius"/>
    </source>
</evidence>
<keyword evidence="4" id="KW-1185">Reference proteome</keyword>
<feature type="transmembrane region" description="Helical" evidence="1">
    <location>
        <begin position="12"/>
        <end position="35"/>
    </location>
</feature>
<feature type="transmembrane region" description="Helical" evidence="1">
    <location>
        <begin position="443"/>
        <end position="460"/>
    </location>
</feature>
<dbReference type="PANTHER" id="PTHR35342">
    <property type="entry name" value="TRICARBOXYLIC TRANSPORT PROTEIN"/>
    <property type="match status" value="1"/>
</dbReference>
<dbReference type="EMBL" id="CP073347">
    <property type="protein sequence ID" value="UTW11404.1"/>
    <property type="molecule type" value="Genomic_DNA"/>
</dbReference>
<sequence>MGAIPGLNGPMAIAIAVPLTYTLTPLAAISFLVGIMKGSTVGGAIPSILLNTPGTPDAVVTALDGYPLARKGKPLKALKMALYSSITGDTLSDIVLFTVAAPLALVALKMGPVEMTAVMLLAFAVITGMIGDSMIKGVIAVFLGILFSAVGLDPENATPRLTFDSIELFDGLEITAVAIGILAVGQVLTALEELRGGYQSSVVPGFSGAKADRRISWAEYKECLPTMLRGGVIGTLIGALPGIGSSAAAVMSYTAAKRGAKPGEKFGEGELKGIAAAEAANSSVSGANLIPLLALGIPGNVGAAMLVGAFIIQGITPGPLMFSEQGQLIYGLFGAMVMANICNFFAGNLGLRVFAYVTRIPPTIVMPVVMLLCLSGVYLSTNSLFTVGLMVGFGVLGYVLRKTGYPFLPLIIGFILGPMFEFSLTQTLVLANGEIEYFLGKPIAIGLAVCALIVVWRLGFSNRKVADHLKD</sequence>
<keyword evidence="1" id="KW-0472">Membrane</keyword>
<feature type="transmembrane region" description="Helical" evidence="1">
    <location>
        <begin position="328"/>
        <end position="346"/>
    </location>
</feature>
<feature type="transmembrane region" description="Helical" evidence="1">
    <location>
        <begin position="407"/>
        <end position="431"/>
    </location>
</feature>
<keyword evidence="1" id="KW-1133">Transmembrane helix</keyword>
<accession>A0ABY5HJE1</accession>
<protein>
    <submittedName>
        <fullName evidence="3">Tripartite tricarboxylate transporter permease</fullName>
    </submittedName>
</protein>
<keyword evidence="1" id="KW-0812">Transmembrane</keyword>
<evidence type="ECO:0000313" key="3">
    <source>
        <dbReference type="EMBL" id="UTW11404.1"/>
    </source>
</evidence>
<proteinExistence type="predicted"/>
<gene>
    <name evidence="3" type="ORF">KDW95_19425</name>
</gene>
<evidence type="ECO:0000313" key="4">
    <source>
        <dbReference type="Proteomes" id="UP001058461"/>
    </source>
</evidence>
<feature type="domain" description="DUF112" evidence="2">
    <location>
        <begin position="1"/>
        <end position="412"/>
    </location>
</feature>
<dbReference type="Pfam" id="PF01970">
    <property type="entry name" value="TctA"/>
    <property type="match status" value="1"/>
</dbReference>
<dbReference type="InterPro" id="IPR002823">
    <property type="entry name" value="DUF112_TM"/>
</dbReference>
<feature type="transmembrane region" description="Helical" evidence="1">
    <location>
        <begin position="383"/>
        <end position="400"/>
    </location>
</feature>
<dbReference type="PANTHER" id="PTHR35342:SF5">
    <property type="entry name" value="TRICARBOXYLIC TRANSPORT PROTEIN"/>
    <property type="match status" value="1"/>
</dbReference>